<proteinExistence type="predicted"/>
<dbReference type="InterPro" id="IPR027417">
    <property type="entry name" value="P-loop_NTPase"/>
</dbReference>
<keyword evidence="1" id="KW-0175">Coiled coil</keyword>
<organism evidence="2 3">
    <name type="scientific">Halalkalibacter alkalisediminis</name>
    <dbReference type="NCBI Taxonomy" id="935616"/>
    <lineage>
        <taxon>Bacteria</taxon>
        <taxon>Bacillati</taxon>
        <taxon>Bacillota</taxon>
        <taxon>Bacilli</taxon>
        <taxon>Bacillales</taxon>
        <taxon>Bacillaceae</taxon>
        <taxon>Halalkalibacter</taxon>
    </lineage>
</organism>
<sequence length="268" mass="31670">MKLSRLYSDNSRFKNIKFKDGLNIIFGYVQDKNVNDPHNLGKSALVQLIDFMLLKEVKKGNYFHNKKKVFKEHTFYLELELNNGEYLTIRRSFNNITRVDMKILDYSTELLESDEWDYTNLVLNTTSENVTPATTVLNEKLNFDILGDYDYRKLVGYFIRTQNDYSDVFQLIKFSSSTDQVWKPFVYELLGFDSDVLFKKYQLNNEIENLKTKIKNMEDYYSASDIDRINGQIDILTREKETLEQDLDSFNVSPNYRKNPHLSGTHDK</sequence>
<reference evidence="2 3" key="1">
    <citation type="submission" date="2024-09" db="EMBL/GenBank/DDBJ databases">
        <authorList>
            <person name="Sun Q."/>
            <person name="Mori K."/>
        </authorList>
    </citation>
    <scope>NUCLEOTIDE SEQUENCE [LARGE SCALE GENOMIC DNA]</scope>
    <source>
        <strain evidence="2 3">NCAIM B.02301</strain>
    </source>
</reference>
<comment type="caution">
    <text evidence="2">The sequence shown here is derived from an EMBL/GenBank/DDBJ whole genome shotgun (WGS) entry which is preliminary data.</text>
</comment>
<dbReference type="Gene3D" id="3.40.50.300">
    <property type="entry name" value="P-loop containing nucleotide triphosphate hydrolases"/>
    <property type="match status" value="1"/>
</dbReference>
<dbReference type="EMBL" id="JBHLTR010000096">
    <property type="protein sequence ID" value="MFC0561938.1"/>
    <property type="molecule type" value="Genomic_DNA"/>
</dbReference>
<protein>
    <recommendedName>
        <fullName evidence="4">DUF2326 domain-containing protein</fullName>
    </recommendedName>
</protein>
<dbReference type="RefSeq" id="WP_273848168.1">
    <property type="nucleotide sequence ID" value="NZ_JAQQWT010000054.1"/>
</dbReference>
<evidence type="ECO:0000313" key="2">
    <source>
        <dbReference type="EMBL" id="MFC0561938.1"/>
    </source>
</evidence>
<evidence type="ECO:0000256" key="1">
    <source>
        <dbReference type="SAM" id="Coils"/>
    </source>
</evidence>
<dbReference type="Proteomes" id="UP001589833">
    <property type="component" value="Unassembled WGS sequence"/>
</dbReference>
<accession>A0ABV6NPB5</accession>
<evidence type="ECO:0000313" key="3">
    <source>
        <dbReference type="Proteomes" id="UP001589833"/>
    </source>
</evidence>
<keyword evidence="3" id="KW-1185">Reference proteome</keyword>
<evidence type="ECO:0008006" key="4">
    <source>
        <dbReference type="Google" id="ProtNLM"/>
    </source>
</evidence>
<feature type="coiled-coil region" evidence="1">
    <location>
        <begin position="200"/>
        <end position="253"/>
    </location>
</feature>
<name>A0ABV6NPB5_9BACI</name>
<gene>
    <name evidence="2" type="ORF">ACFFH4_23970</name>
</gene>